<dbReference type="FunFam" id="3.30.2350.10:FF:000011">
    <property type="entry name" value="tRNA pseudouridine synthase B"/>
    <property type="match status" value="1"/>
</dbReference>
<dbReference type="AlphaFoldDB" id="A0A895XRB1"/>
<dbReference type="InterPro" id="IPR020103">
    <property type="entry name" value="PsdUridine_synth_cat_dom_sf"/>
</dbReference>
<dbReference type="Proteomes" id="UP000662939">
    <property type="component" value="Chromosome"/>
</dbReference>
<gene>
    <name evidence="5 9" type="primary">truB</name>
    <name evidence="9" type="ORF">JQS30_04915</name>
</gene>
<evidence type="ECO:0000256" key="3">
    <source>
        <dbReference type="ARBA" id="ARBA00022694"/>
    </source>
</evidence>
<feature type="active site" description="Nucleophile" evidence="5">
    <location>
        <position position="93"/>
    </location>
</feature>
<dbReference type="GO" id="GO:0031119">
    <property type="term" value="P:tRNA pseudouridine synthesis"/>
    <property type="evidence" value="ECO:0007669"/>
    <property type="project" value="UniProtKB-UniRule"/>
</dbReference>
<dbReference type="InterPro" id="IPR032819">
    <property type="entry name" value="TruB_C"/>
</dbReference>
<proteinExistence type="inferred from homology"/>
<evidence type="ECO:0000259" key="7">
    <source>
        <dbReference type="Pfam" id="PF01509"/>
    </source>
</evidence>
<name>A0A895XRB1_9ACTN</name>
<organism evidence="9 10">
    <name type="scientific">Natronoglycomyces albus</name>
    <dbReference type="NCBI Taxonomy" id="2811108"/>
    <lineage>
        <taxon>Bacteria</taxon>
        <taxon>Bacillati</taxon>
        <taxon>Actinomycetota</taxon>
        <taxon>Actinomycetes</taxon>
        <taxon>Glycomycetales</taxon>
        <taxon>Glycomycetaceae</taxon>
        <taxon>Natronoglycomyces</taxon>
    </lineage>
</organism>
<evidence type="ECO:0000259" key="8">
    <source>
        <dbReference type="Pfam" id="PF16198"/>
    </source>
</evidence>
<accession>A0A895XRB1</accession>
<dbReference type="Pfam" id="PF01509">
    <property type="entry name" value="TruB_N"/>
    <property type="match status" value="1"/>
</dbReference>
<comment type="function">
    <text evidence="5">Responsible for synthesis of pseudouridine from uracil-55 in the psi GC loop of transfer RNAs.</text>
</comment>
<dbReference type="PANTHER" id="PTHR13767">
    <property type="entry name" value="TRNA-PSEUDOURIDINE SYNTHASE"/>
    <property type="match status" value="1"/>
</dbReference>
<dbReference type="GO" id="GO:1990481">
    <property type="term" value="P:mRNA pseudouridine synthesis"/>
    <property type="evidence" value="ECO:0007669"/>
    <property type="project" value="TreeGrafter"/>
</dbReference>
<keyword evidence="3 5" id="KW-0819">tRNA processing</keyword>
<evidence type="ECO:0000256" key="5">
    <source>
        <dbReference type="HAMAP-Rule" id="MF_01080"/>
    </source>
</evidence>
<keyword evidence="10" id="KW-1185">Reference proteome</keyword>
<dbReference type="HAMAP" id="MF_01080">
    <property type="entry name" value="TruB_bact"/>
    <property type="match status" value="1"/>
</dbReference>
<comment type="similarity">
    <text evidence="2 5">Belongs to the pseudouridine synthase TruB family. Type 1 subfamily.</text>
</comment>
<dbReference type="EMBL" id="CP070496">
    <property type="protein sequence ID" value="QSB06252.1"/>
    <property type="molecule type" value="Genomic_DNA"/>
</dbReference>
<dbReference type="GO" id="GO:0160148">
    <property type="term" value="F:tRNA pseudouridine(55) synthase activity"/>
    <property type="evidence" value="ECO:0007669"/>
    <property type="project" value="UniProtKB-EC"/>
</dbReference>
<sequence>MGPVWDLGWAGGFHGHPAGVDTPAPARRTLGRSRSPTGLISQRGDGLGSTTVTNEQHGFIIVDKPQDITSHGVVARMRGIARTRKVGHGGTLDPMATGVLVIAVGKATKLLTYVSGLDKSYSATVRLGQSTVTDDAEGDVIASSATDHLTAADIEAAFAPLRGHIQQRPSAVSAIKINGERAYKRVRDGEDVELPARPVTISRLDITDIRRGEFVEIDITVDCSSGTYIRAIARDAGEALGVGGHLRALRRTSVGGFGLDEAFTLETLQERKDAGEPVPLTDMGTSAGRLMETFVVGEDEARKLSFGQSPPWRGSARTDEESVLMGAALNESGELLAVVSEVDGRAKPAVVFKAHGSA</sequence>
<dbReference type="InterPro" id="IPR014780">
    <property type="entry name" value="tRNA_psdUridine_synth_TruB"/>
</dbReference>
<comment type="catalytic activity">
    <reaction evidence="1 5">
        <text>uridine(55) in tRNA = pseudouridine(55) in tRNA</text>
        <dbReference type="Rhea" id="RHEA:42532"/>
        <dbReference type="Rhea" id="RHEA-COMP:10101"/>
        <dbReference type="Rhea" id="RHEA-COMP:10102"/>
        <dbReference type="ChEBI" id="CHEBI:65314"/>
        <dbReference type="ChEBI" id="CHEBI:65315"/>
        <dbReference type="EC" id="5.4.99.25"/>
    </reaction>
</comment>
<feature type="domain" description="Pseudouridine synthase II N-terminal" evidence="7">
    <location>
        <begin position="79"/>
        <end position="229"/>
    </location>
</feature>
<dbReference type="CDD" id="cd02573">
    <property type="entry name" value="PseudoU_synth_EcTruB"/>
    <property type="match status" value="1"/>
</dbReference>
<evidence type="ECO:0000256" key="6">
    <source>
        <dbReference type="SAM" id="MobiDB-lite"/>
    </source>
</evidence>
<protein>
    <recommendedName>
        <fullName evidence="5">tRNA pseudouridine synthase B</fullName>
        <ecNumber evidence="5">5.4.99.25</ecNumber>
    </recommendedName>
    <alternativeName>
        <fullName evidence="5">tRNA pseudouridine(55) synthase</fullName>
        <shortName evidence="5">Psi55 synthase</shortName>
    </alternativeName>
    <alternativeName>
        <fullName evidence="5">tRNA pseudouridylate synthase</fullName>
    </alternativeName>
    <alternativeName>
        <fullName evidence="5">tRNA-uridine isomerase</fullName>
    </alternativeName>
</protein>
<evidence type="ECO:0000256" key="1">
    <source>
        <dbReference type="ARBA" id="ARBA00000385"/>
    </source>
</evidence>
<reference evidence="9" key="1">
    <citation type="submission" date="2021-02" db="EMBL/GenBank/DDBJ databases">
        <title>Natronoglycomyces albus gen. nov., sp. nov, a haloalkaliphilic actinobacterium from a soda solonchak soil.</title>
        <authorList>
            <person name="Sorokin D.Y."/>
            <person name="Khijniak T.V."/>
            <person name="Zakharycheva A.P."/>
            <person name="Boueva O.V."/>
            <person name="Ariskina E.V."/>
            <person name="Hahnke R.L."/>
            <person name="Bunk B."/>
            <person name="Sproer C."/>
            <person name="Schumann P."/>
            <person name="Evtushenko L.I."/>
            <person name="Kublanov I.V."/>
        </authorList>
    </citation>
    <scope>NUCLEOTIDE SEQUENCE</scope>
    <source>
        <strain evidence="9">DSM 106290</strain>
    </source>
</reference>
<evidence type="ECO:0000256" key="2">
    <source>
        <dbReference type="ARBA" id="ARBA00005642"/>
    </source>
</evidence>
<dbReference type="InterPro" id="IPR002501">
    <property type="entry name" value="PsdUridine_synth_N"/>
</dbReference>
<feature type="region of interest" description="Disordered" evidence="6">
    <location>
        <begin position="16"/>
        <end position="49"/>
    </location>
</feature>
<evidence type="ECO:0000313" key="10">
    <source>
        <dbReference type="Proteomes" id="UP000662939"/>
    </source>
</evidence>
<dbReference type="Gene3D" id="3.30.2350.10">
    <property type="entry name" value="Pseudouridine synthase"/>
    <property type="match status" value="1"/>
</dbReference>
<keyword evidence="4 5" id="KW-0413">Isomerase</keyword>
<dbReference type="SUPFAM" id="SSF55120">
    <property type="entry name" value="Pseudouridine synthase"/>
    <property type="match status" value="1"/>
</dbReference>
<feature type="domain" description="tRNA pseudouridylate synthase B C-terminal" evidence="8">
    <location>
        <begin position="230"/>
        <end position="270"/>
    </location>
</feature>
<dbReference type="NCBIfam" id="TIGR00431">
    <property type="entry name" value="TruB"/>
    <property type="match status" value="1"/>
</dbReference>
<dbReference type="Pfam" id="PF16198">
    <property type="entry name" value="TruB_C_2"/>
    <property type="match status" value="1"/>
</dbReference>
<dbReference type="GO" id="GO:0003723">
    <property type="term" value="F:RNA binding"/>
    <property type="evidence" value="ECO:0007669"/>
    <property type="project" value="InterPro"/>
</dbReference>
<dbReference type="KEGG" id="nav:JQS30_04915"/>
<dbReference type="PANTHER" id="PTHR13767:SF2">
    <property type="entry name" value="PSEUDOURIDYLATE SYNTHASE TRUB1"/>
    <property type="match status" value="1"/>
</dbReference>
<dbReference type="EC" id="5.4.99.25" evidence="5"/>
<evidence type="ECO:0000256" key="4">
    <source>
        <dbReference type="ARBA" id="ARBA00023235"/>
    </source>
</evidence>
<evidence type="ECO:0000313" key="9">
    <source>
        <dbReference type="EMBL" id="QSB06252.1"/>
    </source>
</evidence>